<protein>
    <submittedName>
        <fullName evidence="2">BCKDHA isoform 8</fullName>
    </submittedName>
</protein>
<feature type="region of interest" description="Disordered" evidence="1">
    <location>
        <begin position="1"/>
        <end position="93"/>
    </location>
</feature>
<feature type="non-terminal residue" evidence="2">
    <location>
        <position position="1"/>
    </location>
</feature>
<dbReference type="EMBL" id="NDHI03003582">
    <property type="protein sequence ID" value="PNJ19128.1"/>
    <property type="molecule type" value="Genomic_DNA"/>
</dbReference>
<gene>
    <name evidence="2" type="ORF">CR201_G0044046</name>
</gene>
<feature type="compositionally biased region" description="Low complexity" evidence="1">
    <location>
        <begin position="24"/>
        <end position="36"/>
    </location>
</feature>
<feature type="compositionally biased region" description="Polar residues" evidence="1">
    <location>
        <begin position="43"/>
        <end position="56"/>
    </location>
</feature>
<sequence>SQGWWDEEQEKAWRKQSRKKTCIRRCPPSSASSRSPWPATCRPTGSTTHWSISISEACSAHPHPPSATPRGSPTLRGAGGPGSTPPSFPVSSL</sequence>
<feature type="compositionally biased region" description="Basic residues" evidence="1">
    <location>
        <begin position="14"/>
        <end position="23"/>
    </location>
</feature>
<accession>A0A2J8SEC5</accession>
<evidence type="ECO:0000256" key="1">
    <source>
        <dbReference type="SAM" id="MobiDB-lite"/>
    </source>
</evidence>
<reference evidence="2" key="1">
    <citation type="submission" date="2017-12" db="EMBL/GenBank/DDBJ databases">
        <title>High-resolution comparative analysis of great ape genomes.</title>
        <authorList>
            <person name="Pollen A."/>
            <person name="Hastie A."/>
            <person name="Hormozdiari F."/>
            <person name="Dougherty M."/>
            <person name="Liu R."/>
            <person name="Chaisson M."/>
            <person name="Hoppe E."/>
            <person name="Hill C."/>
            <person name="Pang A."/>
            <person name="Hillier L."/>
            <person name="Baker C."/>
            <person name="Armstrong J."/>
            <person name="Shendure J."/>
            <person name="Paten B."/>
            <person name="Wilson R."/>
            <person name="Chao H."/>
            <person name="Schneider V."/>
            <person name="Ventura M."/>
            <person name="Kronenberg Z."/>
            <person name="Murali S."/>
            <person name="Gordon D."/>
            <person name="Cantsilieris S."/>
            <person name="Munson K."/>
            <person name="Nelson B."/>
            <person name="Raja A."/>
            <person name="Underwood J."/>
            <person name="Diekhans M."/>
            <person name="Fiddes I."/>
            <person name="Haussler D."/>
            <person name="Eichler E."/>
        </authorList>
    </citation>
    <scope>NUCLEOTIDE SEQUENCE [LARGE SCALE GENOMIC DNA]</scope>
    <source>
        <strain evidence="2">Susie</strain>
    </source>
</reference>
<evidence type="ECO:0000313" key="2">
    <source>
        <dbReference type="EMBL" id="PNJ19128.1"/>
    </source>
</evidence>
<proteinExistence type="predicted"/>
<feature type="compositionally biased region" description="Pro residues" evidence="1">
    <location>
        <begin position="83"/>
        <end position="93"/>
    </location>
</feature>
<dbReference type="AlphaFoldDB" id="A0A2J8SEC5"/>
<name>A0A2J8SEC5_PONAB</name>
<organism evidence="2">
    <name type="scientific">Pongo abelii</name>
    <name type="common">Sumatran orangutan</name>
    <name type="synonym">Pongo pygmaeus abelii</name>
    <dbReference type="NCBI Taxonomy" id="9601"/>
    <lineage>
        <taxon>Eukaryota</taxon>
        <taxon>Metazoa</taxon>
        <taxon>Chordata</taxon>
        <taxon>Craniata</taxon>
        <taxon>Vertebrata</taxon>
        <taxon>Euteleostomi</taxon>
        <taxon>Mammalia</taxon>
        <taxon>Eutheria</taxon>
        <taxon>Euarchontoglires</taxon>
        <taxon>Primates</taxon>
        <taxon>Haplorrhini</taxon>
        <taxon>Catarrhini</taxon>
        <taxon>Hominidae</taxon>
        <taxon>Pongo</taxon>
    </lineage>
</organism>
<comment type="caution">
    <text evidence="2">The sequence shown here is derived from an EMBL/GenBank/DDBJ whole genome shotgun (WGS) entry which is preliminary data.</text>
</comment>